<dbReference type="AlphaFoldDB" id="A0AAV5RL90"/>
<dbReference type="Proteomes" id="UP001362899">
    <property type="component" value="Unassembled WGS sequence"/>
</dbReference>
<dbReference type="SMART" id="SM00220">
    <property type="entry name" value="S_TKc"/>
    <property type="match status" value="1"/>
</dbReference>
<dbReference type="InterPro" id="IPR000719">
    <property type="entry name" value="Prot_kinase_dom"/>
</dbReference>
<dbReference type="InterPro" id="IPR017441">
    <property type="entry name" value="Protein_kinase_ATP_BS"/>
</dbReference>
<keyword evidence="5" id="KW-0808">Transferase</keyword>
<evidence type="ECO:0000259" key="13">
    <source>
        <dbReference type="PROSITE" id="PS50011"/>
    </source>
</evidence>
<dbReference type="PROSITE" id="PS50011">
    <property type="entry name" value="PROTEIN_KINASE_DOM"/>
    <property type="match status" value="1"/>
</dbReference>
<sequence>MSVVALKYTKEKKVGEGTYAEVFVGHNKDDESLIAVKMIKVDKFIDGLDMSAIREVKFLQEMHHPNVVGLLDVFVSEEGNLNLVLEFLPSDLEVIIKDKSLVFSEADVKSWLLMILRGVHHCHRNFILHRDLKPSNLLIAPDGQLKVADFGLGRSMSFLPYEKMTPTVVTRWYRAPELLLGARHYTGAIDIWAIGMIFAEMMLRVPYLAGQSDHEQLDITFKALGTPSPQQWPKMEYLPGYNKSTAFKIRHPAPTRQQMQALFSAASDKALTLLCSMICMDPLKRATTVQALMSPYFSDTPLPSKPNDLPKRH</sequence>
<feature type="active site" description="Proton acceptor" evidence="9">
    <location>
        <position position="131"/>
    </location>
</feature>
<comment type="caution">
    <text evidence="14">The sequence shown here is derived from an EMBL/GenBank/DDBJ whole genome shotgun (WGS) entry which is preliminary data.</text>
</comment>
<evidence type="ECO:0000256" key="2">
    <source>
        <dbReference type="ARBA" id="ARBA00012409"/>
    </source>
</evidence>
<evidence type="ECO:0000256" key="6">
    <source>
        <dbReference type="ARBA" id="ARBA00022741"/>
    </source>
</evidence>
<evidence type="ECO:0000256" key="8">
    <source>
        <dbReference type="ARBA" id="ARBA00022840"/>
    </source>
</evidence>
<feature type="binding site" evidence="10">
    <location>
        <begin position="14"/>
        <end position="22"/>
    </location>
    <ligand>
        <name>ATP</name>
        <dbReference type="ChEBI" id="CHEBI:30616"/>
    </ligand>
</feature>
<comment type="similarity">
    <text evidence="1">Belongs to the protein kinase superfamily. CMGC Ser/Thr protein kinase family. CDC2/CDKX subfamily.</text>
</comment>
<accession>A0AAV5RL90</accession>
<dbReference type="SUPFAM" id="SSF56112">
    <property type="entry name" value="Protein kinase-like (PK-like)"/>
    <property type="match status" value="1"/>
</dbReference>
<feature type="binding site" evidence="10 11">
    <location>
        <position position="37"/>
    </location>
    <ligand>
        <name>ATP</name>
        <dbReference type="ChEBI" id="CHEBI:30616"/>
    </ligand>
</feature>
<evidence type="ECO:0000256" key="7">
    <source>
        <dbReference type="ARBA" id="ARBA00022777"/>
    </source>
</evidence>
<protein>
    <recommendedName>
        <fullName evidence="2">[RNA-polymerase]-subunit kinase</fullName>
        <ecNumber evidence="2">2.7.11.23</ecNumber>
    </recommendedName>
</protein>
<feature type="domain" description="Protein kinase" evidence="13">
    <location>
        <begin position="8"/>
        <end position="297"/>
    </location>
</feature>
<dbReference type="Pfam" id="PF00069">
    <property type="entry name" value="Pkinase"/>
    <property type="match status" value="1"/>
</dbReference>
<organism evidence="14 15">
    <name type="scientific">Starmerella bacillaris</name>
    <name type="common">Yeast</name>
    <name type="synonym">Candida zemplinina</name>
    <dbReference type="NCBI Taxonomy" id="1247836"/>
    <lineage>
        <taxon>Eukaryota</taxon>
        <taxon>Fungi</taxon>
        <taxon>Dikarya</taxon>
        <taxon>Ascomycota</taxon>
        <taxon>Saccharomycotina</taxon>
        <taxon>Dipodascomycetes</taxon>
        <taxon>Dipodascales</taxon>
        <taxon>Trichomonascaceae</taxon>
        <taxon>Starmerella</taxon>
    </lineage>
</organism>
<dbReference type="PANTHER" id="PTHR24056:SF0">
    <property type="entry name" value="CYCLIN-DEPENDENT KINASE 7"/>
    <property type="match status" value="1"/>
</dbReference>
<evidence type="ECO:0000256" key="1">
    <source>
        <dbReference type="ARBA" id="ARBA00006485"/>
    </source>
</evidence>
<dbReference type="FunFam" id="1.10.510.10:FF:000624">
    <property type="entry name" value="Mitogen-activated protein kinase"/>
    <property type="match status" value="1"/>
</dbReference>
<dbReference type="PROSITE" id="PS00107">
    <property type="entry name" value="PROTEIN_KINASE_ATP"/>
    <property type="match status" value="1"/>
</dbReference>
<reference evidence="14 15" key="1">
    <citation type="journal article" date="2023" name="Elife">
        <title>Identification of key yeast species and microbe-microbe interactions impacting larval growth of Drosophila in the wild.</title>
        <authorList>
            <person name="Mure A."/>
            <person name="Sugiura Y."/>
            <person name="Maeda R."/>
            <person name="Honda K."/>
            <person name="Sakurai N."/>
            <person name="Takahashi Y."/>
            <person name="Watada M."/>
            <person name="Katoh T."/>
            <person name="Gotoh A."/>
            <person name="Gotoh Y."/>
            <person name="Taniguchi I."/>
            <person name="Nakamura K."/>
            <person name="Hayashi T."/>
            <person name="Katayama T."/>
            <person name="Uemura T."/>
            <person name="Hattori Y."/>
        </authorList>
    </citation>
    <scope>NUCLEOTIDE SEQUENCE [LARGE SCALE GENOMIC DNA]</scope>
    <source>
        <strain evidence="14 15">SB-73</strain>
    </source>
</reference>
<evidence type="ECO:0000256" key="10">
    <source>
        <dbReference type="PIRSR" id="PIRSR637770-2"/>
    </source>
</evidence>
<keyword evidence="7 14" id="KW-0418">Kinase</keyword>
<dbReference type="GO" id="GO:0045944">
    <property type="term" value="P:positive regulation of transcription by RNA polymerase II"/>
    <property type="evidence" value="ECO:0007669"/>
    <property type="project" value="TreeGrafter"/>
</dbReference>
<evidence type="ECO:0000256" key="12">
    <source>
        <dbReference type="RuleBase" id="RU000304"/>
    </source>
</evidence>
<evidence type="ECO:0000256" key="3">
    <source>
        <dbReference type="ARBA" id="ARBA00022527"/>
    </source>
</evidence>
<dbReference type="EMBL" id="BTGC01000008">
    <property type="protein sequence ID" value="GMM51493.1"/>
    <property type="molecule type" value="Genomic_DNA"/>
</dbReference>
<evidence type="ECO:0000256" key="9">
    <source>
        <dbReference type="PIRSR" id="PIRSR637770-1"/>
    </source>
</evidence>
<dbReference type="InterPro" id="IPR050108">
    <property type="entry name" value="CDK"/>
</dbReference>
<dbReference type="GO" id="GO:0005524">
    <property type="term" value="F:ATP binding"/>
    <property type="evidence" value="ECO:0007669"/>
    <property type="project" value="UniProtKB-UniRule"/>
</dbReference>
<gene>
    <name evidence="14" type="ORF">DASB73_024560</name>
</gene>
<dbReference type="Gene3D" id="1.10.510.10">
    <property type="entry name" value="Transferase(Phosphotransferase) domain 1"/>
    <property type="match status" value="1"/>
</dbReference>
<evidence type="ECO:0000256" key="4">
    <source>
        <dbReference type="ARBA" id="ARBA00022553"/>
    </source>
</evidence>
<keyword evidence="4" id="KW-0597">Phosphoprotein</keyword>
<keyword evidence="8 10" id="KW-0067">ATP-binding</keyword>
<dbReference type="InterPro" id="IPR037770">
    <property type="entry name" value="CDK7"/>
</dbReference>
<dbReference type="PANTHER" id="PTHR24056">
    <property type="entry name" value="CELL DIVISION PROTEIN KINASE"/>
    <property type="match status" value="1"/>
</dbReference>
<dbReference type="InterPro" id="IPR011009">
    <property type="entry name" value="Kinase-like_dom_sf"/>
</dbReference>
<dbReference type="GO" id="GO:0070985">
    <property type="term" value="C:transcription factor TFIIK complex"/>
    <property type="evidence" value="ECO:0007669"/>
    <property type="project" value="InterPro"/>
</dbReference>
<evidence type="ECO:0000313" key="14">
    <source>
        <dbReference type="EMBL" id="GMM51493.1"/>
    </source>
</evidence>
<keyword evidence="6 10" id="KW-0547">Nucleotide-binding</keyword>
<keyword evidence="15" id="KW-1185">Reference proteome</keyword>
<evidence type="ECO:0000256" key="11">
    <source>
        <dbReference type="PROSITE-ProRule" id="PRU10141"/>
    </source>
</evidence>
<dbReference type="GO" id="GO:0008353">
    <property type="term" value="F:RNA polymerase II CTD heptapeptide repeat kinase activity"/>
    <property type="evidence" value="ECO:0007669"/>
    <property type="project" value="UniProtKB-EC"/>
</dbReference>
<evidence type="ECO:0000256" key="5">
    <source>
        <dbReference type="ARBA" id="ARBA00022679"/>
    </source>
</evidence>
<dbReference type="Gene3D" id="3.30.200.20">
    <property type="entry name" value="Phosphorylase Kinase, domain 1"/>
    <property type="match status" value="1"/>
</dbReference>
<dbReference type="CDD" id="cd07841">
    <property type="entry name" value="STKc_CDK7"/>
    <property type="match status" value="1"/>
</dbReference>
<dbReference type="PROSITE" id="PS00108">
    <property type="entry name" value="PROTEIN_KINASE_ST"/>
    <property type="match status" value="1"/>
</dbReference>
<dbReference type="EC" id="2.7.11.23" evidence="2"/>
<dbReference type="GO" id="GO:0004693">
    <property type="term" value="F:cyclin-dependent protein serine/threonine kinase activity"/>
    <property type="evidence" value="ECO:0007669"/>
    <property type="project" value="TreeGrafter"/>
</dbReference>
<evidence type="ECO:0000313" key="15">
    <source>
        <dbReference type="Proteomes" id="UP001362899"/>
    </source>
</evidence>
<dbReference type="GO" id="GO:0005737">
    <property type="term" value="C:cytoplasm"/>
    <property type="evidence" value="ECO:0007669"/>
    <property type="project" value="TreeGrafter"/>
</dbReference>
<proteinExistence type="inferred from homology"/>
<dbReference type="InterPro" id="IPR008271">
    <property type="entry name" value="Ser/Thr_kinase_AS"/>
</dbReference>
<name>A0AAV5RL90_STABA</name>
<keyword evidence="3 12" id="KW-0723">Serine/threonine-protein kinase</keyword>